<dbReference type="EMBL" id="JARPXR010000006">
    <property type="protein sequence ID" value="MDT2583716.1"/>
    <property type="molecule type" value="Genomic_DNA"/>
</dbReference>
<evidence type="ECO:0000259" key="1">
    <source>
        <dbReference type="Pfam" id="PF00534"/>
    </source>
</evidence>
<comment type="caution">
    <text evidence="3">The sequence shown here is derived from an EMBL/GenBank/DDBJ whole genome shotgun (WGS) entry which is preliminary data.</text>
</comment>
<proteinExistence type="predicted"/>
<dbReference type="Proteomes" id="UP001262817">
    <property type="component" value="Unassembled WGS sequence"/>
</dbReference>
<gene>
    <name evidence="3" type="ORF">P7D17_06270</name>
</gene>
<dbReference type="GO" id="GO:0016757">
    <property type="term" value="F:glycosyltransferase activity"/>
    <property type="evidence" value="ECO:0007669"/>
    <property type="project" value="InterPro"/>
</dbReference>
<dbReference type="CDD" id="cd03801">
    <property type="entry name" value="GT4_PimA-like"/>
    <property type="match status" value="1"/>
</dbReference>
<feature type="domain" description="Glycosyltransferase subfamily 4-like N-terminal" evidence="2">
    <location>
        <begin position="16"/>
        <end position="187"/>
    </location>
</feature>
<sequence>MSKTVAFFNGFYFPHFGGVERYTYNIAQKLIAKGYNIIIVTTQHEEYLKEEEVVDGIKVYRLPIRNVWKNRYPFLKKNKEYRRTLEKIKSENIDYYIVNTRFYMTSILGARLASENGKEAMIIEHGTTYLTMNNPVIDFFLHHIERTLIQRIKKNTATFYGVSQEAANWLTEFGVESKGVVYNAIDSNDFDNYYSRIKDTSGKIIISYSGRLQAKFKGVETLLAAFSKLSQEVDHLELIIAGDGPIYKDMIAQYTQENIKFLGRIPHDKVMEINNKSDIFVLLSKIEGFSTAMLEAALLKNVVITTNVGGARELIPNESFGFVIENDETVLLDTLRSLVQDVDKIRRIQENVSQRVLENYTWDKTAESFLKAFEIL</sequence>
<accession>A0AAJ2IUA3</accession>
<evidence type="ECO:0000313" key="3">
    <source>
        <dbReference type="EMBL" id="MDT2583716.1"/>
    </source>
</evidence>
<dbReference type="PANTHER" id="PTHR45871">
    <property type="entry name" value="N-ACETYLGLUCOSAMINYL-PHOSPHATIDYLINOSITOL BIOSYNTHETIC PROTEIN"/>
    <property type="match status" value="1"/>
</dbReference>
<dbReference type="InterPro" id="IPR028098">
    <property type="entry name" value="Glyco_trans_4-like_N"/>
</dbReference>
<dbReference type="Pfam" id="PF00534">
    <property type="entry name" value="Glycos_transf_1"/>
    <property type="match status" value="1"/>
</dbReference>
<dbReference type="Gene3D" id="3.40.50.2000">
    <property type="entry name" value="Glycogen Phosphorylase B"/>
    <property type="match status" value="2"/>
</dbReference>
<protein>
    <submittedName>
        <fullName evidence="3">Glycosyltransferase family 4 protein</fullName>
    </submittedName>
</protein>
<organism evidence="3 4">
    <name type="scientific">Lactococcus petauri</name>
    <dbReference type="NCBI Taxonomy" id="1940789"/>
    <lineage>
        <taxon>Bacteria</taxon>
        <taxon>Bacillati</taxon>
        <taxon>Bacillota</taxon>
        <taxon>Bacilli</taxon>
        <taxon>Lactobacillales</taxon>
        <taxon>Streptococcaceae</taxon>
        <taxon>Lactococcus</taxon>
    </lineage>
</organism>
<dbReference type="RefSeq" id="WP_285141517.1">
    <property type="nucleotide sequence ID" value="NZ_JARPXR010000006.1"/>
</dbReference>
<evidence type="ECO:0000259" key="2">
    <source>
        <dbReference type="Pfam" id="PF13439"/>
    </source>
</evidence>
<dbReference type="PANTHER" id="PTHR45871:SF1">
    <property type="entry name" value="PHOSPHATIDYLINOSITOL N-ACETYLGLUCOSAMINYLTRANSFERASE SUBUNIT A"/>
    <property type="match status" value="1"/>
</dbReference>
<dbReference type="Pfam" id="PF13439">
    <property type="entry name" value="Glyco_transf_4"/>
    <property type="match status" value="1"/>
</dbReference>
<dbReference type="AlphaFoldDB" id="A0AAJ2IUA3"/>
<dbReference type="SUPFAM" id="SSF53756">
    <property type="entry name" value="UDP-Glycosyltransferase/glycogen phosphorylase"/>
    <property type="match status" value="1"/>
</dbReference>
<reference evidence="3" key="1">
    <citation type="submission" date="2023-03" db="EMBL/GenBank/DDBJ databases">
        <authorList>
            <person name="Shen W."/>
            <person name="Cai J."/>
        </authorList>
    </citation>
    <scope>NUCLEOTIDE SEQUENCE</scope>
    <source>
        <strain evidence="3">P86-2</strain>
    </source>
</reference>
<feature type="domain" description="Glycosyl transferase family 1" evidence="1">
    <location>
        <begin position="201"/>
        <end position="353"/>
    </location>
</feature>
<name>A0AAJ2IUA3_9LACT</name>
<dbReference type="InterPro" id="IPR001296">
    <property type="entry name" value="Glyco_trans_1"/>
</dbReference>
<evidence type="ECO:0000313" key="4">
    <source>
        <dbReference type="Proteomes" id="UP001262817"/>
    </source>
</evidence>